<proteinExistence type="predicted"/>
<sequence>MMKSEDGDEDLPYPLCEDIGDLITDDNDSNQFDDANWMHKIDVTQFKGIQQDISTFQVILIATI</sequence>
<name>A0A914R3R7_PAREQ</name>
<organism evidence="1 2">
    <name type="scientific">Parascaris equorum</name>
    <name type="common">Equine roundworm</name>
    <dbReference type="NCBI Taxonomy" id="6256"/>
    <lineage>
        <taxon>Eukaryota</taxon>
        <taxon>Metazoa</taxon>
        <taxon>Ecdysozoa</taxon>
        <taxon>Nematoda</taxon>
        <taxon>Chromadorea</taxon>
        <taxon>Rhabditida</taxon>
        <taxon>Spirurina</taxon>
        <taxon>Ascaridomorpha</taxon>
        <taxon>Ascaridoidea</taxon>
        <taxon>Ascarididae</taxon>
        <taxon>Parascaris</taxon>
    </lineage>
</organism>
<dbReference type="Proteomes" id="UP000887564">
    <property type="component" value="Unplaced"/>
</dbReference>
<keyword evidence="1" id="KW-1185">Reference proteome</keyword>
<reference evidence="2" key="1">
    <citation type="submission" date="2022-11" db="UniProtKB">
        <authorList>
            <consortium name="WormBaseParasite"/>
        </authorList>
    </citation>
    <scope>IDENTIFICATION</scope>
</reference>
<dbReference type="AlphaFoldDB" id="A0A914R3R7"/>
<protein>
    <submittedName>
        <fullName evidence="2">Bestrophin homolog</fullName>
    </submittedName>
</protein>
<dbReference type="WBParaSite" id="PEQ_0000125401-mRNA-1">
    <property type="protein sequence ID" value="PEQ_0000125401-mRNA-1"/>
    <property type="gene ID" value="PEQ_0000125401"/>
</dbReference>
<evidence type="ECO:0000313" key="1">
    <source>
        <dbReference type="Proteomes" id="UP000887564"/>
    </source>
</evidence>
<accession>A0A914R3R7</accession>
<evidence type="ECO:0000313" key="2">
    <source>
        <dbReference type="WBParaSite" id="PEQ_0000125401-mRNA-1"/>
    </source>
</evidence>